<evidence type="ECO:0000259" key="8">
    <source>
        <dbReference type="PROSITE" id="PS50240"/>
    </source>
</evidence>
<evidence type="ECO:0000256" key="7">
    <source>
        <dbReference type="SAM" id="SignalP"/>
    </source>
</evidence>
<dbReference type="CDD" id="cd00190">
    <property type="entry name" value="Tryp_SPc"/>
    <property type="match status" value="1"/>
</dbReference>
<evidence type="ECO:0000313" key="9">
    <source>
        <dbReference type="EMBL" id="CAH1114017.1"/>
    </source>
</evidence>
<dbReference type="InterPro" id="IPR033116">
    <property type="entry name" value="TRYPSIN_SER"/>
</dbReference>
<accession>A0A9P0D4B7</accession>
<comment type="similarity">
    <text evidence="1">Belongs to the peptidase S1 family.</text>
</comment>
<reference evidence="9" key="1">
    <citation type="submission" date="2022-01" db="EMBL/GenBank/DDBJ databases">
        <authorList>
            <person name="King R."/>
        </authorList>
    </citation>
    <scope>NUCLEOTIDE SEQUENCE</scope>
</reference>
<keyword evidence="4 6" id="KW-0720">Serine protease</keyword>
<dbReference type="Gene3D" id="2.40.10.10">
    <property type="entry name" value="Trypsin-like serine proteases"/>
    <property type="match status" value="2"/>
</dbReference>
<dbReference type="OrthoDB" id="6352591at2759"/>
<dbReference type="InterPro" id="IPR043504">
    <property type="entry name" value="Peptidase_S1_PA_chymotrypsin"/>
</dbReference>
<dbReference type="AlphaFoldDB" id="A0A9P0D4B7"/>
<dbReference type="PANTHER" id="PTHR24276:SF98">
    <property type="entry name" value="FI18310P1-RELATED"/>
    <property type="match status" value="1"/>
</dbReference>
<dbReference type="Proteomes" id="UP001153636">
    <property type="component" value="Chromosome 8"/>
</dbReference>
<gene>
    <name evidence="9" type="ORF">PSYICH_LOCUS14837</name>
</gene>
<keyword evidence="3 6" id="KW-0378">Hydrolase</keyword>
<dbReference type="PRINTS" id="PR00722">
    <property type="entry name" value="CHYMOTRYPSIN"/>
</dbReference>
<dbReference type="GO" id="GO:0006508">
    <property type="term" value="P:proteolysis"/>
    <property type="evidence" value="ECO:0007669"/>
    <property type="project" value="UniProtKB-KW"/>
</dbReference>
<evidence type="ECO:0000256" key="5">
    <source>
        <dbReference type="ARBA" id="ARBA00023157"/>
    </source>
</evidence>
<dbReference type="InterPro" id="IPR009003">
    <property type="entry name" value="Peptidase_S1_PA"/>
</dbReference>
<evidence type="ECO:0000256" key="6">
    <source>
        <dbReference type="RuleBase" id="RU363034"/>
    </source>
</evidence>
<dbReference type="InterPro" id="IPR001254">
    <property type="entry name" value="Trypsin_dom"/>
</dbReference>
<dbReference type="PROSITE" id="PS00135">
    <property type="entry name" value="TRYPSIN_SER"/>
    <property type="match status" value="1"/>
</dbReference>
<dbReference type="Pfam" id="PF00089">
    <property type="entry name" value="Trypsin"/>
    <property type="match status" value="1"/>
</dbReference>
<dbReference type="PROSITE" id="PS50240">
    <property type="entry name" value="TRYPSIN_DOM"/>
    <property type="match status" value="1"/>
</dbReference>
<evidence type="ECO:0000256" key="3">
    <source>
        <dbReference type="ARBA" id="ARBA00022801"/>
    </source>
</evidence>
<dbReference type="FunFam" id="2.40.10.10:FF:000034">
    <property type="entry name" value="Eupolytin"/>
    <property type="match status" value="1"/>
</dbReference>
<sequence length="289" mass="30709">MVIITEFKMKVAVLVLAIFGSAFAASIGNDVEIPPFRHLELDPIRPSEEPSRRPHLRIINGYEVVPHSINYQAYLVARSSSGAWSCGGSLITNRYVLTAAHCVDGATSIQVTLGAHNLRNAASGQVTVSASTWTMHPRYNSRTIDNDVAVIRLASNVGLTRGIGLSRLPRRSDVGVNLVGRTGRVSGWGLTSGSGSGSNVLLAVNNTVISNVECNSHYGVVRREEICLSGAGGRTSCNGDSGGPMIVGNKQVGIVSYGSRGCPAGAPSVYVRVTKFLDWIQSNSDWRAS</sequence>
<dbReference type="PANTHER" id="PTHR24276">
    <property type="entry name" value="POLYSERASE-RELATED"/>
    <property type="match status" value="1"/>
</dbReference>
<feature type="domain" description="Peptidase S1" evidence="8">
    <location>
        <begin position="58"/>
        <end position="285"/>
    </location>
</feature>
<protein>
    <recommendedName>
        <fullName evidence="8">Peptidase S1 domain-containing protein</fullName>
    </recommendedName>
</protein>
<evidence type="ECO:0000256" key="1">
    <source>
        <dbReference type="ARBA" id="ARBA00007664"/>
    </source>
</evidence>
<dbReference type="SUPFAM" id="SSF50494">
    <property type="entry name" value="Trypsin-like serine proteases"/>
    <property type="match status" value="1"/>
</dbReference>
<evidence type="ECO:0000256" key="4">
    <source>
        <dbReference type="ARBA" id="ARBA00022825"/>
    </source>
</evidence>
<dbReference type="PROSITE" id="PS00134">
    <property type="entry name" value="TRYPSIN_HIS"/>
    <property type="match status" value="1"/>
</dbReference>
<dbReference type="InterPro" id="IPR050430">
    <property type="entry name" value="Peptidase_S1"/>
</dbReference>
<organism evidence="9 10">
    <name type="scientific">Psylliodes chrysocephalus</name>
    <dbReference type="NCBI Taxonomy" id="3402493"/>
    <lineage>
        <taxon>Eukaryota</taxon>
        <taxon>Metazoa</taxon>
        <taxon>Ecdysozoa</taxon>
        <taxon>Arthropoda</taxon>
        <taxon>Hexapoda</taxon>
        <taxon>Insecta</taxon>
        <taxon>Pterygota</taxon>
        <taxon>Neoptera</taxon>
        <taxon>Endopterygota</taxon>
        <taxon>Coleoptera</taxon>
        <taxon>Polyphaga</taxon>
        <taxon>Cucujiformia</taxon>
        <taxon>Chrysomeloidea</taxon>
        <taxon>Chrysomelidae</taxon>
        <taxon>Galerucinae</taxon>
        <taxon>Alticini</taxon>
        <taxon>Psylliodes</taxon>
    </lineage>
</organism>
<dbReference type="SMART" id="SM00020">
    <property type="entry name" value="Tryp_SPc"/>
    <property type="match status" value="1"/>
</dbReference>
<proteinExistence type="inferred from homology"/>
<dbReference type="InterPro" id="IPR018114">
    <property type="entry name" value="TRYPSIN_HIS"/>
</dbReference>
<dbReference type="EMBL" id="OV651820">
    <property type="protein sequence ID" value="CAH1114017.1"/>
    <property type="molecule type" value="Genomic_DNA"/>
</dbReference>
<dbReference type="InterPro" id="IPR001314">
    <property type="entry name" value="Peptidase_S1A"/>
</dbReference>
<name>A0A9P0D4B7_9CUCU</name>
<dbReference type="GO" id="GO:0004252">
    <property type="term" value="F:serine-type endopeptidase activity"/>
    <property type="evidence" value="ECO:0007669"/>
    <property type="project" value="InterPro"/>
</dbReference>
<evidence type="ECO:0000256" key="2">
    <source>
        <dbReference type="ARBA" id="ARBA00022670"/>
    </source>
</evidence>
<keyword evidence="2 6" id="KW-0645">Protease</keyword>
<keyword evidence="10" id="KW-1185">Reference proteome</keyword>
<feature type="signal peptide" evidence="7">
    <location>
        <begin position="1"/>
        <end position="24"/>
    </location>
</feature>
<keyword evidence="5" id="KW-1015">Disulfide bond</keyword>
<evidence type="ECO:0000313" key="10">
    <source>
        <dbReference type="Proteomes" id="UP001153636"/>
    </source>
</evidence>
<keyword evidence="7" id="KW-0732">Signal</keyword>
<feature type="chain" id="PRO_5040443544" description="Peptidase S1 domain-containing protein" evidence="7">
    <location>
        <begin position="25"/>
        <end position="289"/>
    </location>
</feature>